<protein>
    <submittedName>
        <fullName evidence="2">Uncharacterized protein</fullName>
    </submittedName>
</protein>
<dbReference type="AlphaFoldDB" id="A0A9P8VVB3"/>
<name>A0A9P8VVB3_9HYPO</name>
<proteinExistence type="predicted"/>
<evidence type="ECO:0000256" key="1">
    <source>
        <dbReference type="SAM" id="Phobius"/>
    </source>
</evidence>
<keyword evidence="1" id="KW-0812">Transmembrane</keyword>
<evidence type="ECO:0000313" key="2">
    <source>
        <dbReference type="EMBL" id="KAH6879812.1"/>
    </source>
</evidence>
<organism evidence="2 3">
    <name type="scientific">Thelonectria olida</name>
    <dbReference type="NCBI Taxonomy" id="1576542"/>
    <lineage>
        <taxon>Eukaryota</taxon>
        <taxon>Fungi</taxon>
        <taxon>Dikarya</taxon>
        <taxon>Ascomycota</taxon>
        <taxon>Pezizomycotina</taxon>
        <taxon>Sordariomycetes</taxon>
        <taxon>Hypocreomycetidae</taxon>
        <taxon>Hypocreales</taxon>
        <taxon>Nectriaceae</taxon>
        <taxon>Thelonectria</taxon>
    </lineage>
</organism>
<keyword evidence="3" id="KW-1185">Reference proteome</keyword>
<dbReference type="Proteomes" id="UP000777438">
    <property type="component" value="Unassembled WGS sequence"/>
</dbReference>
<accession>A0A9P8VVB3</accession>
<dbReference type="EMBL" id="JAGPYM010000028">
    <property type="protein sequence ID" value="KAH6879812.1"/>
    <property type="molecule type" value="Genomic_DNA"/>
</dbReference>
<keyword evidence="1" id="KW-1133">Transmembrane helix</keyword>
<feature type="transmembrane region" description="Helical" evidence="1">
    <location>
        <begin position="77"/>
        <end position="94"/>
    </location>
</feature>
<gene>
    <name evidence="2" type="ORF">B0T10DRAFT_565986</name>
</gene>
<sequence length="95" mass="10685">MTVMAKEDAMALVCINQLDEKDVKVVDLENVQRDVPEARPFLQGLRDNEKSNGEITFVRKKDEELQDIVLDRLGEKIMVGVTGMALGALYGYLFP</sequence>
<keyword evidence="1" id="KW-0472">Membrane</keyword>
<comment type="caution">
    <text evidence="2">The sequence shown here is derived from an EMBL/GenBank/DDBJ whole genome shotgun (WGS) entry which is preliminary data.</text>
</comment>
<reference evidence="2 3" key="1">
    <citation type="journal article" date="2021" name="Nat. Commun.">
        <title>Genetic determinants of endophytism in the Arabidopsis root mycobiome.</title>
        <authorList>
            <person name="Mesny F."/>
            <person name="Miyauchi S."/>
            <person name="Thiergart T."/>
            <person name="Pickel B."/>
            <person name="Atanasova L."/>
            <person name="Karlsson M."/>
            <person name="Huettel B."/>
            <person name="Barry K.W."/>
            <person name="Haridas S."/>
            <person name="Chen C."/>
            <person name="Bauer D."/>
            <person name="Andreopoulos W."/>
            <person name="Pangilinan J."/>
            <person name="LaButti K."/>
            <person name="Riley R."/>
            <person name="Lipzen A."/>
            <person name="Clum A."/>
            <person name="Drula E."/>
            <person name="Henrissat B."/>
            <person name="Kohler A."/>
            <person name="Grigoriev I.V."/>
            <person name="Martin F.M."/>
            <person name="Hacquard S."/>
        </authorList>
    </citation>
    <scope>NUCLEOTIDE SEQUENCE [LARGE SCALE GENOMIC DNA]</scope>
    <source>
        <strain evidence="2 3">MPI-CAGE-CH-0241</strain>
    </source>
</reference>
<evidence type="ECO:0000313" key="3">
    <source>
        <dbReference type="Proteomes" id="UP000777438"/>
    </source>
</evidence>